<comment type="caution">
    <text evidence="1">The sequence shown here is derived from an EMBL/GenBank/DDBJ whole genome shotgun (WGS) entry which is preliminary data.</text>
</comment>
<reference evidence="1" key="1">
    <citation type="submission" date="2020-11" db="EMBL/GenBank/DDBJ databases">
        <authorList>
            <consortium name="DOE Joint Genome Institute"/>
            <person name="Ahrendt S."/>
            <person name="Riley R."/>
            <person name="Andreopoulos W."/>
            <person name="Labutti K."/>
            <person name="Pangilinan J."/>
            <person name="Ruiz-Duenas F.J."/>
            <person name="Barrasa J.M."/>
            <person name="Sanchez-Garcia M."/>
            <person name="Camarero S."/>
            <person name="Miyauchi S."/>
            <person name="Serrano A."/>
            <person name="Linde D."/>
            <person name="Babiker R."/>
            <person name="Drula E."/>
            <person name="Ayuso-Fernandez I."/>
            <person name="Pacheco R."/>
            <person name="Padilla G."/>
            <person name="Ferreira P."/>
            <person name="Barriuso J."/>
            <person name="Kellner H."/>
            <person name="Castanera R."/>
            <person name="Alfaro M."/>
            <person name="Ramirez L."/>
            <person name="Pisabarro A.G."/>
            <person name="Kuo A."/>
            <person name="Tritt A."/>
            <person name="Lipzen A."/>
            <person name="He G."/>
            <person name="Yan M."/>
            <person name="Ng V."/>
            <person name="Cullen D."/>
            <person name="Martin F."/>
            <person name="Rosso M.-N."/>
            <person name="Henrissat B."/>
            <person name="Hibbett D."/>
            <person name="Martinez A.T."/>
            <person name="Grigoriev I.V."/>
        </authorList>
    </citation>
    <scope>NUCLEOTIDE SEQUENCE</scope>
    <source>
        <strain evidence="1">CBS 247.69</strain>
    </source>
</reference>
<proteinExistence type="predicted"/>
<evidence type="ECO:0000313" key="1">
    <source>
        <dbReference type="EMBL" id="KAF9457256.1"/>
    </source>
</evidence>
<sequence length="143" mass="16080">MVMIPGRSLFAIHLALMLRCFVSLKFVAYEFGANSLTSFSRHVIEELTITFLPPTFCWRLLLACLLRTNYASNNLSSAQSYDFGDGSGGRIRYLSEAWGWCGHALGLFGFETSGTSLRAVKCASWLSFLSRLYPPQQSTREKF</sequence>
<dbReference type="Proteomes" id="UP000807353">
    <property type="component" value="Unassembled WGS sequence"/>
</dbReference>
<name>A0A9P5XX08_9AGAR</name>
<organism evidence="1 2">
    <name type="scientific">Collybia nuda</name>
    <dbReference type="NCBI Taxonomy" id="64659"/>
    <lineage>
        <taxon>Eukaryota</taxon>
        <taxon>Fungi</taxon>
        <taxon>Dikarya</taxon>
        <taxon>Basidiomycota</taxon>
        <taxon>Agaricomycotina</taxon>
        <taxon>Agaricomycetes</taxon>
        <taxon>Agaricomycetidae</taxon>
        <taxon>Agaricales</taxon>
        <taxon>Tricholomatineae</taxon>
        <taxon>Clitocybaceae</taxon>
        <taxon>Collybia</taxon>
    </lineage>
</organism>
<accession>A0A9P5XX08</accession>
<evidence type="ECO:0000313" key="2">
    <source>
        <dbReference type="Proteomes" id="UP000807353"/>
    </source>
</evidence>
<keyword evidence="2" id="KW-1185">Reference proteome</keyword>
<dbReference type="EMBL" id="MU150380">
    <property type="protein sequence ID" value="KAF9457256.1"/>
    <property type="molecule type" value="Genomic_DNA"/>
</dbReference>
<gene>
    <name evidence="1" type="ORF">BDZ94DRAFT_1273745</name>
</gene>
<protein>
    <submittedName>
        <fullName evidence="1">Uncharacterized protein</fullName>
    </submittedName>
</protein>
<dbReference type="AlphaFoldDB" id="A0A9P5XX08"/>